<feature type="non-terminal residue" evidence="1">
    <location>
        <position position="77"/>
    </location>
</feature>
<name>A0A382QV20_9ZZZZ</name>
<dbReference type="EMBL" id="UINC01116780">
    <property type="protein sequence ID" value="SVC88760.1"/>
    <property type="molecule type" value="Genomic_DNA"/>
</dbReference>
<reference evidence="1" key="1">
    <citation type="submission" date="2018-05" db="EMBL/GenBank/DDBJ databases">
        <authorList>
            <person name="Lanie J.A."/>
            <person name="Ng W.-L."/>
            <person name="Kazmierczak K.M."/>
            <person name="Andrzejewski T.M."/>
            <person name="Davidsen T.M."/>
            <person name="Wayne K.J."/>
            <person name="Tettelin H."/>
            <person name="Glass J.I."/>
            <person name="Rusch D."/>
            <person name="Podicherti R."/>
            <person name="Tsui H.-C.T."/>
            <person name="Winkler M.E."/>
        </authorList>
    </citation>
    <scope>NUCLEOTIDE SEQUENCE</scope>
</reference>
<sequence length="77" mass="8990">PSSSWPTLLQEITSGKYGSYILRRAHERFMATLIKPSSYSRHYQQKMHVKRQQCTWMGYRSCDLNGPWQKNAVPNTG</sequence>
<protein>
    <submittedName>
        <fullName evidence="1">Uncharacterized protein</fullName>
    </submittedName>
</protein>
<proteinExistence type="predicted"/>
<feature type="non-terminal residue" evidence="1">
    <location>
        <position position="1"/>
    </location>
</feature>
<dbReference type="AlphaFoldDB" id="A0A382QV20"/>
<evidence type="ECO:0000313" key="1">
    <source>
        <dbReference type="EMBL" id="SVC88760.1"/>
    </source>
</evidence>
<gene>
    <name evidence="1" type="ORF">METZ01_LOCUS341614</name>
</gene>
<organism evidence="1">
    <name type="scientific">marine metagenome</name>
    <dbReference type="NCBI Taxonomy" id="408172"/>
    <lineage>
        <taxon>unclassified sequences</taxon>
        <taxon>metagenomes</taxon>
        <taxon>ecological metagenomes</taxon>
    </lineage>
</organism>
<accession>A0A382QV20</accession>